<protein>
    <submittedName>
        <fullName evidence="7">Uncharacterized protein</fullName>
    </submittedName>
</protein>
<dbReference type="InterPro" id="IPR011701">
    <property type="entry name" value="MFS"/>
</dbReference>
<dbReference type="EMBL" id="CP014163">
    <property type="protein sequence ID" value="AMB98848.1"/>
    <property type="molecule type" value="Genomic_DNA"/>
</dbReference>
<dbReference type="CDD" id="cd17324">
    <property type="entry name" value="MFS_NepI_like"/>
    <property type="match status" value="1"/>
</dbReference>
<keyword evidence="2" id="KW-0813">Transport</keyword>
<dbReference type="RefSeq" id="WP_067977632.1">
    <property type="nucleotide sequence ID" value="NZ_CP014163.1"/>
</dbReference>
<evidence type="ECO:0000256" key="5">
    <source>
        <dbReference type="ARBA" id="ARBA00022989"/>
    </source>
</evidence>
<dbReference type="STRING" id="128944.AWM75_02050"/>
<comment type="subcellular location">
    <subcellularLocation>
        <location evidence="1">Cell membrane</location>
        <topology evidence="1">Multi-pass membrane protein</topology>
    </subcellularLocation>
</comment>
<dbReference type="PANTHER" id="PTHR43124:SF5">
    <property type="entry name" value="PURINE RIBONUCLEOSIDE EFFLUX PUMP NEPI"/>
    <property type="match status" value="1"/>
</dbReference>
<dbReference type="OrthoDB" id="2136695at2"/>
<dbReference type="SUPFAM" id="SSF103473">
    <property type="entry name" value="MFS general substrate transporter"/>
    <property type="match status" value="1"/>
</dbReference>
<evidence type="ECO:0000256" key="4">
    <source>
        <dbReference type="ARBA" id="ARBA00022692"/>
    </source>
</evidence>
<dbReference type="Gene3D" id="1.20.1250.20">
    <property type="entry name" value="MFS general substrate transporter like domains"/>
    <property type="match status" value="1"/>
</dbReference>
<reference evidence="7 8" key="1">
    <citation type="journal article" date="2016" name="Genome Announc.">
        <title>Complete Genome Sequences of Aerococcus christensenii CCUG 28831T, Aerococcus sanguinicola CCUG 43001T, Aerococcus urinae CCUG 36881T, Aerococcus urinaeequi CCUG 28094T, Aerococcus urinaehominis CCUG 42038 BT, and Aerococcus viridans CCUG 4311T.</title>
        <authorList>
            <person name="Carkaci D."/>
            <person name="Dargis R."/>
            <person name="Nielsen X.C."/>
            <person name="Skovgaard O."/>
            <person name="Fuursted K."/>
            <person name="Christensen J.J."/>
        </authorList>
    </citation>
    <scope>NUCLEOTIDE SEQUENCE [LARGE SCALE GENOMIC DNA]</scope>
    <source>
        <strain evidence="7 8">CCUG42038B</strain>
    </source>
</reference>
<dbReference type="GO" id="GO:0005886">
    <property type="term" value="C:plasma membrane"/>
    <property type="evidence" value="ECO:0007669"/>
    <property type="project" value="UniProtKB-SubCell"/>
</dbReference>
<proteinExistence type="predicted"/>
<dbReference type="PANTHER" id="PTHR43124">
    <property type="entry name" value="PURINE EFFLUX PUMP PBUE"/>
    <property type="match status" value="1"/>
</dbReference>
<name>A0A0X8FK79_9LACT</name>
<keyword evidence="3" id="KW-1003">Cell membrane</keyword>
<dbReference type="PROSITE" id="PS51257">
    <property type="entry name" value="PROKAR_LIPOPROTEIN"/>
    <property type="match status" value="1"/>
</dbReference>
<keyword evidence="6" id="KW-0472">Membrane</keyword>
<dbReference type="Pfam" id="PF07690">
    <property type="entry name" value="MFS_1"/>
    <property type="match status" value="1"/>
</dbReference>
<dbReference type="AlphaFoldDB" id="A0A0X8FK79"/>
<keyword evidence="8" id="KW-1185">Reference proteome</keyword>
<dbReference type="PROSITE" id="PS50850">
    <property type="entry name" value="MFS"/>
    <property type="match status" value="1"/>
</dbReference>
<keyword evidence="5" id="KW-1133">Transmembrane helix</keyword>
<evidence type="ECO:0000256" key="1">
    <source>
        <dbReference type="ARBA" id="ARBA00004651"/>
    </source>
</evidence>
<accession>A0A0X8FK79</accession>
<evidence type="ECO:0000256" key="3">
    <source>
        <dbReference type="ARBA" id="ARBA00022475"/>
    </source>
</evidence>
<dbReference type="InterPro" id="IPR050189">
    <property type="entry name" value="MFS_Efflux_Transporters"/>
</dbReference>
<evidence type="ECO:0000256" key="6">
    <source>
        <dbReference type="ARBA" id="ARBA00023136"/>
    </source>
</evidence>
<dbReference type="Proteomes" id="UP000062260">
    <property type="component" value="Chromosome"/>
</dbReference>
<organism evidence="7 8">
    <name type="scientific">Aerococcus urinaehominis</name>
    <dbReference type="NCBI Taxonomy" id="128944"/>
    <lineage>
        <taxon>Bacteria</taxon>
        <taxon>Bacillati</taxon>
        <taxon>Bacillota</taxon>
        <taxon>Bacilli</taxon>
        <taxon>Lactobacillales</taxon>
        <taxon>Aerococcaceae</taxon>
        <taxon>Aerococcus</taxon>
    </lineage>
</organism>
<sequence length="382" mass="40529">MKTNKMPWPSLLLLAFVACIAMISELLPAGFLQEMAGQYQVPLGQMSLFIGTYAIMSAVVGIPVTRLFSHVNRRYYLIAVCLAYAAANFVIAWAPNFILAFVARLVAGSSAGALWAMLGSYPVSFLPHHLAGRGTTIVLGGVTIGLSIGLPLATAFAKAVTWQAGFMLVASLFTVCALLGLKLFPSVAGEAYSAENNYLILLKNKDILIVSLVTILLVLAHYMSYIYIQLISEQAGVAVGSAQLAFGVGALVSIFVVARFIDQRLHGLAIAIAILAGLALLILNVLSQSSLLVYLAFVMWGLSFAPMTTVLQTACTQQVDRGKALANSLSATSYDIAIMLGSMIGGLTLTAIGLSGTLYLSIAVFILASVVIYKSPRTFTNK</sequence>
<evidence type="ECO:0000313" key="7">
    <source>
        <dbReference type="EMBL" id="AMB98848.1"/>
    </source>
</evidence>
<evidence type="ECO:0000256" key="2">
    <source>
        <dbReference type="ARBA" id="ARBA00022448"/>
    </source>
</evidence>
<dbReference type="GO" id="GO:0022857">
    <property type="term" value="F:transmembrane transporter activity"/>
    <property type="evidence" value="ECO:0007669"/>
    <property type="project" value="InterPro"/>
</dbReference>
<dbReference type="KEGG" id="auh:AWM75_02050"/>
<gene>
    <name evidence="7" type="ORF">AWM75_02050</name>
</gene>
<dbReference type="InterPro" id="IPR036259">
    <property type="entry name" value="MFS_trans_sf"/>
</dbReference>
<keyword evidence="4" id="KW-0812">Transmembrane</keyword>
<evidence type="ECO:0000313" key="8">
    <source>
        <dbReference type="Proteomes" id="UP000062260"/>
    </source>
</evidence>
<reference evidence="8" key="2">
    <citation type="submission" date="2016-01" db="EMBL/GenBank/DDBJ databases">
        <title>Six Aerococcus type strain genome sequencing and assembly using PacBio and Illumina Hiseq.</title>
        <authorList>
            <person name="Carkaci D."/>
            <person name="Dargis R."/>
            <person name="Nielsen X.C."/>
            <person name="Skovgaard O."/>
            <person name="Fuursted K."/>
            <person name="Christensen J.J."/>
        </authorList>
    </citation>
    <scope>NUCLEOTIDE SEQUENCE [LARGE SCALE GENOMIC DNA]</scope>
    <source>
        <strain evidence="8">CCUG42038B</strain>
    </source>
</reference>
<dbReference type="InterPro" id="IPR020846">
    <property type="entry name" value="MFS_dom"/>
</dbReference>